<feature type="region of interest" description="Disordered" evidence="2">
    <location>
        <begin position="103"/>
        <end position="162"/>
    </location>
</feature>
<evidence type="ECO:0000313" key="4">
    <source>
        <dbReference type="Proteomes" id="UP000076858"/>
    </source>
</evidence>
<dbReference type="SUPFAM" id="SSF56672">
    <property type="entry name" value="DNA/RNA polymerases"/>
    <property type="match status" value="1"/>
</dbReference>
<dbReference type="OrthoDB" id="6370417at2759"/>
<dbReference type="Pfam" id="PF03564">
    <property type="entry name" value="DUF1759"/>
    <property type="match status" value="1"/>
</dbReference>
<dbReference type="PANTHER" id="PTHR47331:SF1">
    <property type="entry name" value="GAG-LIKE PROTEIN"/>
    <property type="match status" value="1"/>
</dbReference>
<feature type="coiled-coil region" evidence="1">
    <location>
        <begin position="49"/>
        <end position="80"/>
    </location>
</feature>
<dbReference type="InterPro" id="IPR043502">
    <property type="entry name" value="DNA/RNA_pol_sf"/>
</dbReference>
<dbReference type="InterPro" id="IPR001969">
    <property type="entry name" value="Aspartic_peptidase_AS"/>
</dbReference>
<dbReference type="GO" id="GO:0004190">
    <property type="term" value="F:aspartic-type endopeptidase activity"/>
    <property type="evidence" value="ECO:0007669"/>
    <property type="project" value="InterPro"/>
</dbReference>
<dbReference type="GO" id="GO:0071897">
    <property type="term" value="P:DNA biosynthetic process"/>
    <property type="evidence" value="ECO:0007669"/>
    <property type="project" value="UniProtKB-ARBA"/>
</dbReference>
<feature type="region of interest" description="Disordered" evidence="2">
    <location>
        <begin position="353"/>
        <end position="375"/>
    </location>
</feature>
<name>A0A164P5T9_9CRUS</name>
<proteinExistence type="predicted"/>
<dbReference type="EMBL" id="LRGB01002684">
    <property type="protein sequence ID" value="KZS06542.1"/>
    <property type="molecule type" value="Genomic_DNA"/>
</dbReference>
<sequence>ATRLIRRNSGRSGLTLLPATYLNTIQSDEAPNGGVKRPANDKGDSSVVLAEAKKKRMAAEEALKITEEETNKKIEEIRRNSHAQRVELQGEINRQRALESFLEITNPRDTSGPDDNSTSFDNRPETIFPDPPPRPLNRSTPFDNPPGATLPNPPPRSADYSGSGGFNWLSTMLPRIEITPFNGDPRLWRSFSRSFKELVHEVLPSNAQRIVALRNMLTPDVRQGFETMLRNPNSYERVLNELHSRYGDPYLIERVYLHSLQRIRNCRDGDGHALRDLAAQIHDVTSGLQDENASHICSGPALELVTDKLPSDLRSKWRIYLYRRRPAVMTLMDLDRWLQERINSDIWTTPIHKRSTGEREKQTRNHQETRAEPTSRREYPVVLFAAKGQLPRDTTAREDPSSKPSGNCQFCKQQGHPLYECGVFIAATPDARIRMVMSEGNCFSGTSQGFSSNYYSKRILALLDSGSQVTLVRADIVNELGLTGEIEKIRLSTFHGRDPDLIATNICFTLESEDGDWTYAVANALAVPHLNLTRSNVDWQVEKDRWDHLADLDLPQTDDRSILIILGMDVTEAHLPIEVRRPKTDTKGPYAMRTVLGWTVFGSQPSYLVVNDSARERHTSCNAVALDSLLKSLFEVDTRALPAKEDGKFVCRSDKRAMKLLETTTKDLGGRYEVGLLWATDNFSIPNNHPLALQRLFANEQRFARDPAYAVRYSKIINEYIDLGFVRPLHPTELAGSEGKTNYLAHFGVTNPNKPDKLRVVFNAALQFKGNSLNDLLLPGPDFLTSLIKVLLRFRVSAIGVSADIEKMFLQVKVPEADQSAQRFLWREPKSKEAPSTFQMCVHVFGATSSPACCTWALWKAAIDQPEFNLVSKVVKNFYVDNYLDSFDREEDAMEWSLRMISMLKNKGFRLNQWLSSSRTVLTSIPATERAHSSLDIDLDRLPIERTLGMSWDCELEEFQFNFKPPPQVKTKREMFAAAASIFYPLGRGVKATNLSQNHRWFAGQEFLLKTDEQWPSQTTWRTQQHSKITDVHAVSLEPPCTIQILMNEATSLDELMLKVAQMILLEKDSDGSKRAKPNSRDYAAAMTRCIQVAQRHCHEEDVRSLSQSKKLPKNSRLRSLNPFIDGNGIIRVGGRLEHAELEEETRFPTIIPHTHPLVDLIILDAHESVRHGGKIRTLSETRGRYWI</sequence>
<feature type="region of interest" description="Disordered" evidence="2">
    <location>
        <begin position="26"/>
        <end position="46"/>
    </location>
</feature>
<dbReference type="CDD" id="cd01644">
    <property type="entry name" value="RT_pepA17"/>
    <property type="match status" value="1"/>
</dbReference>
<evidence type="ECO:0000313" key="3">
    <source>
        <dbReference type="EMBL" id="KZS06542.1"/>
    </source>
</evidence>
<dbReference type="PROSITE" id="PS00141">
    <property type="entry name" value="ASP_PROTEASE"/>
    <property type="match status" value="1"/>
</dbReference>
<protein>
    <recommendedName>
        <fullName evidence="5">Peptidase A2 domain-containing protein</fullName>
    </recommendedName>
</protein>
<dbReference type="GO" id="GO:0006508">
    <property type="term" value="P:proteolysis"/>
    <property type="evidence" value="ECO:0007669"/>
    <property type="project" value="InterPro"/>
</dbReference>
<gene>
    <name evidence="3" type="ORF">APZ42_029973</name>
</gene>
<feature type="non-terminal residue" evidence="3">
    <location>
        <position position="1"/>
    </location>
</feature>
<feature type="compositionally biased region" description="Basic and acidic residues" evidence="2">
    <location>
        <begin position="355"/>
        <end position="375"/>
    </location>
</feature>
<keyword evidence="4" id="KW-1185">Reference proteome</keyword>
<comment type="caution">
    <text evidence="3">The sequence shown here is derived from an EMBL/GenBank/DDBJ whole genome shotgun (WGS) entry which is preliminary data.</text>
</comment>
<feature type="compositionally biased region" description="Polar residues" evidence="2">
    <location>
        <begin position="107"/>
        <end position="121"/>
    </location>
</feature>
<feature type="non-terminal residue" evidence="3">
    <location>
        <position position="1188"/>
    </location>
</feature>
<dbReference type="PANTHER" id="PTHR47331">
    <property type="entry name" value="PHD-TYPE DOMAIN-CONTAINING PROTEIN"/>
    <property type="match status" value="1"/>
</dbReference>
<keyword evidence="1" id="KW-0175">Coiled coil</keyword>
<dbReference type="Proteomes" id="UP000076858">
    <property type="component" value="Unassembled WGS sequence"/>
</dbReference>
<accession>A0A164P5T9</accession>
<evidence type="ECO:0008006" key="5">
    <source>
        <dbReference type="Google" id="ProtNLM"/>
    </source>
</evidence>
<organism evidence="3 4">
    <name type="scientific">Daphnia magna</name>
    <dbReference type="NCBI Taxonomy" id="35525"/>
    <lineage>
        <taxon>Eukaryota</taxon>
        <taxon>Metazoa</taxon>
        <taxon>Ecdysozoa</taxon>
        <taxon>Arthropoda</taxon>
        <taxon>Crustacea</taxon>
        <taxon>Branchiopoda</taxon>
        <taxon>Diplostraca</taxon>
        <taxon>Cladocera</taxon>
        <taxon>Anomopoda</taxon>
        <taxon>Daphniidae</taxon>
        <taxon>Daphnia</taxon>
    </lineage>
</organism>
<dbReference type="AlphaFoldDB" id="A0A164P5T9"/>
<evidence type="ECO:0000256" key="1">
    <source>
        <dbReference type="SAM" id="Coils"/>
    </source>
</evidence>
<evidence type="ECO:0000256" key="2">
    <source>
        <dbReference type="SAM" id="MobiDB-lite"/>
    </source>
</evidence>
<reference evidence="3 4" key="1">
    <citation type="submission" date="2016-03" db="EMBL/GenBank/DDBJ databases">
        <title>EvidentialGene: Evidence-directed Construction of Genes on Genomes.</title>
        <authorList>
            <person name="Gilbert D.G."/>
            <person name="Choi J.-H."/>
            <person name="Mockaitis K."/>
            <person name="Colbourne J."/>
            <person name="Pfrender M."/>
        </authorList>
    </citation>
    <scope>NUCLEOTIDE SEQUENCE [LARGE SCALE GENOMIC DNA]</scope>
    <source>
        <strain evidence="3 4">Xinb3</strain>
        <tissue evidence="3">Complete organism</tissue>
    </source>
</reference>
<dbReference type="InterPro" id="IPR005312">
    <property type="entry name" value="DUF1759"/>
</dbReference>